<accession>A0A9Q1Q4Z4</accession>
<keyword evidence="4" id="KW-1185">Reference proteome</keyword>
<feature type="compositionally biased region" description="Polar residues" evidence="1">
    <location>
        <begin position="1"/>
        <end position="11"/>
    </location>
</feature>
<gene>
    <name evidence="3" type="ORF">Cgig2_031565</name>
</gene>
<evidence type="ECO:0000313" key="4">
    <source>
        <dbReference type="Proteomes" id="UP001153076"/>
    </source>
</evidence>
<proteinExistence type="predicted"/>
<organism evidence="3 4">
    <name type="scientific">Carnegiea gigantea</name>
    <dbReference type="NCBI Taxonomy" id="171969"/>
    <lineage>
        <taxon>Eukaryota</taxon>
        <taxon>Viridiplantae</taxon>
        <taxon>Streptophyta</taxon>
        <taxon>Embryophyta</taxon>
        <taxon>Tracheophyta</taxon>
        <taxon>Spermatophyta</taxon>
        <taxon>Magnoliopsida</taxon>
        <taxon>eudicotyledons</taxon>
        <taxon>Gunneridae</taxon>
        <taxon>Pentapetalae</taxon>
        <taxon>Caryophyllales</taxon>
        <taxon>Cactineae</taxon>
        <taxon>Cactaceae</taxon>
        <taxon>Cactoideae</taxon>
        <taxon>Echinocereeae</taxon>
        <taxon>Carnegiea</taxon>
    </lineage>
</organism>
<dbReference type="PANTHER" id="PTHR33233:SF17">
    <property type="entry name" value="DUF4283 DOMAIN-CONTAINING PROTEIN"/>
    <property type="match status" value="1"/>
</dbReference>
<dbReference type="AlphaFoldDB" id="A0A9Q1Q4Z4"/>
<name>A0A9Q1Q4Z4_9CARY</name>
<evidence type="ECO:0000256" key="1">
    <source>
        <dbReference type="SAM" id="MobiDB-lite"/>
    </source>
</evidence>
<dbReference type="Pfam" id="PF14111">
    <property type="entry name" value="DUF4283"/>
    <property type="match status" value="1"/>
</dbReference>
<dbReference type="PANTHER" id="PTHR33233">
    <property type="entry name" value="ENDONUCLEASE/EXONUCLEASE/PHOSPHATASE"/>
    <property type="match status" value="1"/>
</dbReference>
<protein>
    <recommendedName>
        <fullName evidence="2">DUF4283 domain-containing protein</fullName>
    </recommendedName>
</protein>
<dbReference type="EMBL" id="JAKOGI010000863">
    <property type="protein sequence ID" value="KAJ8429747.1"/>
    <property type="molecule type" value="Genomic_DNA"/>
</dbReference>
<dbReference type="Proteomes" id="UP001153076">
    <property type="component" value="Unassembled WGS sequence"/>
</dbReference>
<comment type="caution">
    <text evidence="3">The sequence shown here is derived from an EMBL/GenBank/DDBJ whole genome shotgun (WGS) entry which is preliminary data.</text>
</comment>
<evidence type="ECO:0000259" key="2">
    <source>
        <dbReference type="Pfam" id="PF14111"/>
    </source>
</evidence>
<dbReference type="InterPro" id="IPR025558">
    <property type="entry name" value="DUF4283"/>
</dbReference>
<feature type="domain" description="DUF4283" evidence="2">
    <location>
        <begin position="99"/>
        <end position="157"/>
    </location>
</feature>
<sequence length="169" mass="18677">MISQQPGSANCGTLEEDNTVATPVDASVSNRQINEKAPSSPILKTVEPTNLTSLYASLVDPLESTELEFVPSANMNGTKCAKLDKADVDSEVECWQNAILCSVLGANPPFEILHVRKGVLLVRFENLLDKMQVEKKGLYCFNNMPFLVKAWNPKMDFYTETIKSLPLLI</sequence>
<dbReference type="OrthoDB" id="1939300at2759"/>
<feature type="region of interest" description="Disordered" evidence="1">
    <location>
        <begin position="1"/>
        <end position="21"/>
    </location>
</feature>
<reference evidence="3" key="1">
    <citation type="submission" date="2022-04" db="EMBL/GenBank/DDBJ databases">
        <title>Carnegiea gigantea Genome sequencing and assembly v2.</title>
        <authorList>
            <person name="Copetti D."/>
            <person name="Sanderson M.J."/>
            <person name="Burquez A."/>
            <person name="Wojciechowski M.F."/>
        </authorList>
    </citation>
    <scope>NUCLEOTIDE SEQUENCE</scope>
    <source>
        <strain evidence="3">SGP5-SGP5p</strain>
        <tissue evidence="3">Aerial part</tissue>
    </source>
</reference>
<evidence type="ECO:0000313" key="3">
    <source>
        <dbReference type="EMBL" id="KAJ8429747.1"/>
    </source>
</evidence>